<proteinExistence type="predicted"/>
<name>A0ABV0TD78_9TELE</name>
<dbReference type="EMBL" id="JAHRIQ010028604">
    <property type="protein sequence ID" value="MEQ2230769.1"/>
    <property type="molecule type" value="Genomic_DNA"/>
</dbReference>
<organism evidence="2 3">
    <name type="scientific">Ilyodon furcidens</name>
    <name type="common">goldbreast splitfin</name>
    <dbReference type="NCBI Taxonomy" id="33524"/>
    <lineage>
        <taxon>Eukaryota</taxon>
        <taxon>Metazoa</taxon>
        <taxon>Chordata</taxon>
        <taxon>Craniata</taxon>
        <taxon>Vertebrata</taxon>
        <taxon>Euteleostomi</taxon>
        <taxon>Actinopterygii</taxon>
        <taxon>Neopterygii</taxon>
        <taxon>Teleostei</taxon>
        <taxon>Neoteleostei</taxon>
        <taxon>Acanthomorphata</taxon>
        <taxon>Ovalentaria</taxon>
        <taxon>Atherinomorphae</taxon>
        <taxon>Cyprinodontiformes</taxon>
        <taxon>Goodeidae</taxon>
        <taxon>Ilyodon</taxon>
    </lineage>
</organism>
<sequence>MNPTWTLKRTREQYSGTLTIAGLSTVYPDPGAVHLRRECRTGQCTRSRKRGCDVRAEKIKNKVRARRQNSLKMCYRTMWNSEEVLQNPTELLCTALQDSRADTIWTCSFTPVQSFQLSLHLVLSRHPSVHLSFCFKPVIFIPVHTSLILFCWILFSSFFLYTSLLSPIFTLSCFCILQSAQSSEDKSFKVLILRVEIEPMPLKTEK</sequence>
<keyword evidence="1" id="KW-0472">Membrane</keyword>
<dbReference type="Proteomes" id="UP001482620">
    <property type="component" value="Unassembled WGS sequence"/>
</dbReference>
<evidence type="ECO:0000313" key="3">
    <source>
        <dbReference type="Proteomes" id="UP001482620"/>
    </source>
</evidence>
<comment type="caution">
    <text evidence="2">The sequence shown here is derived from an EMBL/GenBank/DDBJ whole genome shotgun (WGS) entry which is preliminary data.</text>
</comment>
<accession>A0ABV0TD78</accession>
<feature type="transmembrane region" description="Helical" evidence="1">
    <location>
        <begin position="133"/>
        <end position="155"/>
    </location>
</feature>
<protein>
    <submittedName>
        <fullName evidence="2">Uncharacterized protein</fullName>
    </submittedName>
</protein>
<reference evidence="2 3" key="1">
    <citation type="submission" date="2021-06" db="EMBL/GenBank/DDBJ databases">
        <authorList>
            <person name="Palmer J.M."/>
        </authorList>
    </citation>
    <scope>NUCLEOTIDE SEQUENCE [LARGE SCALE GENOMIC DNA]</scope>
    <source>
        <strain evidence="3">if_2019</strain>
        <tissue evidence="2">Muscle</tissue>
    </source>
</reference>
<keyword evidence="1" id="KW-1133">Transmembrane helix</keyword>
<evidence type="ECO:0000256" key="1">
    <source>
        <dbReference type="SAM" id="Phobius"/>
    </source>
</evidence>
<evidence type="ECO:0000313" key="2">
    <source>
        <dbReference type="EMBL" id="MEQ2230769.1"/>
    </source>
</evidence>
<keyword evidence="1" id="KW-0812">Transmembrane</keyword>
<keyword evidence="3" id="KW-1185">Reference proteome</keyword>
<gene>
    <name evidence="2" type="ORF">ILYODFUR_032817</name>
</gene>